<dbReference type="AlphaFoldDB" id="A0A3N4JDC0"/>
<dbReference type="InterPro" id="IPR023210">
    <property type="entry name" value="NADP_OxRdtase_dom"/>
</dbReference>
<dbReference type="STRING" id="1336337.A0A3N4JDC0"/>
<dbReference type="SUPFAM" id="SSF51430">
    <property type="entry name" value="NAD(P)-linked oxidoreductase"/>
    <property type="match status" value="1"/>
</dbReference>
<dbReference type="GO" id="GO:0005737">
    <property type="term" value="C:cytoplasm"/>
    <property type="evidence" value="ECO:0007669"/>
    <property type="project" value="TreeGrafter"/>
</dbReference>
<sequence length="197" mass="21732">MGLHRRSRHHCLHHAQKVARVALKTPWNPAEFYRNPPDATATLQLLSRYFSLSPAHAERVVLAVKGRTNLTTLAEETIGAIAEYVKTGKIGGIGLSEASADSTRRAHAVHPIALVEVKFSLWSRQIFKNGVAATCYELGIPIVAYSPLDRGFLTGQLKSPMISPRVTFARFERFRSGNFEKNFVIVNARKALAAIGV</sequence>
<accession>A0A3N4JDC0</accession>
<dbReference type="OrthoDB" id="37537at2759"/>
<name>A0A3N4JDC0_9PEZI</name>
<keyword evidence="1" id="KW-0560">Oxidoreductase</keyword>
<organism evidence="3 4">
    <name type="scientific">Choiromyces venosus 120613-1</name>
    <dbReference type="NCBI Taxonomy" id="1336337"/>
    <lineage>
        <taxon>Eukaryota</taxon>
        <taxon>Fungi</taxon>
        <taxon>Dikarya</taxon>
        <taxon>Ascomycota</taxon>
        <taxon>Pezizomycotina</taxon>
        <taxon>Pezizomycetes</taxon>
        <taxon>Pezizales</taxon>
        <taxon>Tuberaceae</taxon>
        <taxon>Choiromyces</taxon>
    </lineage>
</organism>
<dbReference type="InterPro" id="IPR036812">
    <property type="entry name" value="NAD(P)_OxRdtase_dom_sf"/>
</dbReference>
<evidence type="ECO:0000313" key="4">
    <source>
        <dbReference type="Proteomes" id="UP000276215"/>
    </source>
</evidence>
<dbReference type="PANTHER" id="PTHR43625:SF78">
    <property type="entry name" value="PYRIDOXAL REDUCTASE-RELATED"/>
    <property type="match status" value="1"/>
</dbReference>
<evidence type="ECO:0000259" key="2">
    <source>
        <dbReference type="Pfam" id="PF00248"/>
    </source>
</evidence>
<feature type="domain" description="NADP-dependent oxidoreductase" evidence="2">
    <location>
        <begin position="74"/>
        <end position="156"/>
    </location>
</feature>
<dbReference type="GO" id="GO:0016491">
    <property type="term" value="F:oxidoreductase activity"/>
    <property type="evidence" value="ECO:0007669"/>
    <property type="project" value="UniProtKB-KW"/>
</dbReference>
<dbReference type="Pfam" id="PF00248">
    <property type="entry name" value="Aldo_ket_red"/>
    <property type="match status" value="1"/>
</dbReference>
<keyword evidence="4" id="KW-1185">Reference proteome</keyword>
<dbReference type="Gene3D" id="3.20.20.100">
    <property type="entry name" value="NADP-dependent oxidoreductase domain"/>
    <property type="match status" value="1"/>
</dbReference>
<protein>
    <submittedName>
        <fullName evidence="3">Aldo/keto reductase</fullName>
    </submittedName>
</protein>
<dbReference type="Proteomes" id="UP000276215">
    <property type="component" value="Unassembled WGS sequence"/>
</dbReference>
<proteinExistence type="predicted"/>
<reference evidence="3 4" key="1">
    <citation type="journal article" date="2018" name="Nat. Ecol. Evol.">
        <title>Pezizomycetes genomes reveal the molecular basis of ectomycorrhizal truffle lifestyle.</title>
        <authorList>
            <person name="Murat C."/>
            <person name="Payen T."/>
            <person name="Noel B."/>
            <person name="Kuo A."/>
            <person name="Morin E."/>
            <person name="Chen J."/>
            <person name="Kohler A."/>
            <person name="Krizsan K."/>
            <person name="Balestrini R."/>
            <person name="Da Silva C."/>
            <person name="Montanini B."/>
            <person name="Hainaut M."/>
            <person name="Levati E."/>
            <person name="Barry K.W."/>
            <person name="Belfiori B."/>
            <person name="Cichocki N."/>
            <person name="Clum A."/>
            <person name="Dockter R.B."/>
            <person name="Fauchery L."/>
            <person name="Guy J."/>
            <person name="Iotti M."/>
            <person name="Le Tacon F."/>
            <person name="Lindquist E.A."/>
            <person name="Lipzen A."/>
            <person name="Malagnac F."/>
            <person name="Mello A."/>
            <person name="Molinier V."/>
            <person name="Miyauchi S."/>
            <person name="Poulain J."/>
            <person name="Riccioni C."/>
            <person name="Rubini A."/>
            <person name="Sitrit Y."/>
            <person name="Splivallo R."/>
            <person name="Traeger S."/>
            <person name="Wang M."/>
            <person name="Zifcakova L."/>
            <person name="Wipf D."/>
            <person name="Zambonelli A."/>
            <person name="Paolocci F."/>
            <person name="Nowrousian M."/>
            <person name="Ottonello S."/>
            <person name="Baldrian P."/>
            <person name="Spatafora J.W."/>
            <person name="Henrissat B."/>
            <person name="Nagy L.G."/>
            <person name="Aury J.M."/>
            <person name="Wincker P."/>
            <person name="Grigoriev I.V."/>
            <person name="Bonfante P."/>
            <person name="Martin F.M."/>
        </authorList>
    </citation>
    <scope>NUCLEOTIDE SEQUENCE [LARGE SCALE GENOMIC DNA]</scope>
    <source>
        <strain evidence="3 4">120613-1</strain>
    </source>
</reference>
<evidence type="ECO:0000313" key="3">
    <source>
        <dbReference type="EMBL" id="RPA96269.1"/>
    </source>
</evidence>
<evidence type="ECO:0000256" key="1">
    <source>
        <dbReference type="ARBA" id="ARBA00023002"/>
    </source>
</evidence>
<dbReference type="InterPro" id="IPR050791">
    <property type="entry name" value="Aldo-Keto_reductase"/>
</dbReference>
<dbReference type="EMBL" id="ML120416">
    <property type="protein sequence ID" value="RPA96269.1"/>
    <property type="molecule type" value="Genomic_DNA"/>
</dbReference>
<dbReference type="PANTHER" id="PTHR43625">
    <property type="entry name" value="AFLATOXIN B1 ALDEHYDE REDUCTASE"/>
    <property type="match status" value="1"/>
</dbReference>
<gene>
    <name evidence="3" type="ORF">L873DRAFT_1811695</name>
</gene>